<keyword evidence="5" id="KW-0408">Iron</keyword>
<keyword evidence="4" id="KW-0249">Electron transport</keyword>
<evidence type="ECO:0000256" key="4">
    <source>
        <dbReference type="ARBA" id="ARBA00022982"/>
    </source>
</evidence>
<sequence length="129" mass="14226">MESCRGCRRCEIVCSWEKSRSFGEKGVTNPRRSGVKVKSDEKNGFYRPLVCDQCDSKDCLEVCDTGAITVDSGAVVVDFDLCSGCGRCTDICDKIWIDPKSRVAVKCDLCGDEEPICVEACKHDALRCI</sequence>
<keyword evidence="1" id="KW-0813">Transport</keyword>
<dbReference type="Proteomes" id="UP000195137">
    <property type="component" value="Unassembled WGS sequence"/>
</dbReference>
<keyword evidence="3" id="KW-0479">Metal-binding</keyword>
<protein>
    <submittedName>
        <fullName evidence="8">Fe-S-cluster-containing dehydrogenase component</fullName>
    </submittedName>
</protein>
<evidence type="ECO:0000256" key="2">
    <source>
        <dbReference type="ARBA" id="ARBA00022485"/>
    </source>
</evidence>
<dbReference type="AlphaFoldDB" id="A0A1Y3G9W5"/>
<dbReference type="Pfam" id="PF13247">
    <property type="entry name" value="Fer4_11"/>
    <property type="match status" value="1"/>
</dbReference>
<dbReference type="PANTHER" id="PTHR42859:SF10">
    <property type="entry name" value="DIMETHYLSULFOXIDE REDUCTASE CHAIN B"/>
    <property type="match status" value="1"/>
</dbReference>
<gene>
    <name evidence="8" type="ORF">AMET1_1499</name>
</gene>
<evidence type="ECO:0000256" key="6">
    <source>
        <dbReference type="ARBA" id="ARBA00023014"/>
    </source>
</evidence>
<keyword evidence="9" id="KW-1185">Reference proteome</keyword>
<keyword evidence="2" id="KW-0004">4Fe-4S</keyword>
<dbReference type="Gene3D" id="3.30.70.20">
    <property type="match status" value="1"/>
</dbReference>
<dbReference type="PROSITE" id="PS51379">
    <property type="entry name" value="4FE4S_FER_2"/>
    <property type="match status" value="1"/>
</dbReference>
<comment type="caution">
    <text evidence="8">The sequence shown here is derived from an EMBL/GenBank/DDBJ whole genome shotgun (WGS) entry which is preliminary data.</text>
</comment>
<evidence type="ECO:0000256" key="1">
    <source>
        <dbReference type="ARBA" id="ARBA00022448"/>
    </source>
</evidence>
<dbReference type="PANTHER" id="PTHR42859">
    <property type="entry name" value="OXIDOREDUCTASE"/>
    <property type="match status" value="1"/>
</dbReference>
<dbReference type="GO" id="GO:0046872">
    <property type="term" value="F:metal ion binding"/>
    <property type="evidence" value="ECO:0007669"/>
    <property type="project" value="UniProtKB-KW"/>
</dbReference>
<organism evidence="8 9">
    <name type="scientific">Methanonatronarchaeum thermophilum</name>
    <dbReference type="NCBI Taxonomy" id="1927129"/>
    <lineage>
        <taxon>Archaea</taxon>
        <taxon>Methanobacteriati</taxon>
        <taxon>Methanobacteriota</taxon>
        <taxon>Methanonatronarchaeia</taxon>
        <taxon>Methanonatronarchaeales</taxon>
        <taxon>Methanonatronarchaeaceae</taxon>
        <taxon>Methanonatronarchaeum</taxon>
    </lineage>
</organism>
<reference evidence="8 9" key="1">
    <citation type="submission" date="2016-12" db="EMBL/GenBank/DDBJ databases">
        <title>Discovery of methanogenic haloarchaea.</title>
        <authorList>
            <person name="Sorokin D.Y."/>
            <person name="Makarova K.S."/>
            <person name="Abbas B."/>
            <person name="Ferrer M."/>
            <person name="Golyshin P.N."/>
        </authorList>
    </citation>
    <scope>NUCLEOTIDE SEQUENCE [LARGE SCALE GENOMIC DNA]</scope>
    <source>
        <strain evidence="8">AMET1</strain>
    </source>
</reference>
<dbReference type="InterPro" id="IPR017896">
    <property type="entry name" value="4Fe4S_Fe-S-bd"/>
</dbReference>
<keyword evidence="6" id="KW-0411">Iron-sulfur</keyword>
<name>A0A1Y3G9W5_9EURY</name>
<evidence type="ECO:0000259" key="7">
    <source>
        <dbReference type="PROSITE" id="PS51379"/>
    </source>
</evidence>
<accession>A0A1Y3G9W5</accession>
<evidence type="ECO:0000256" key="3">
    <source>
        <dbReference type="ARBA" id="ARBA00022723"/>
    </source>
</evidence>
<evidence type="ECO:0000313" key="9">
    <source>
        <dbReference type="Proteomes" id="UP000195137"/>
    </source>
</evidence>
<dbReference type="EMBL" id="MRZU01000005">
    <property type="protein sequence ID" value="OUJ18057.1"/>
    <property type="molecule type" value="Genomic_DNA"/>
</dbReference>
<feature type="domain" description="4Fe-4S ferredoxin-type" evidence="7">
    <location>
        <begin position="73"/>
        <end position="102"/>
    </location>
</feature>
<proteinExistence type="predicted"/>
<evidence type="ECO:0000313" key="8">
    <source>
        <dbReference type="EMBL" id="OUJ18057.1"/>
    </source>
</evidence>
<dbReference type="SUPFAM" id="SSF54862">
    <property type="entry name" value="4Fe-4S ferredoxins"/>
    <property type="match status" value="1"/>
</dbReference>
<dbReference type="GO" id="GO:0051539">
    <property type="term" value="F:4 iron, 4 sulfur cluster binding"/>
    <property type="evidence" value="ECO:0007669"/>
    <property type="project" value="UniProtKB-KW"/>
</dbReference>
<dbReference type="InterPro" id="IPR050294">
    <property type="entry name" value="RnfB_subfamily"/>
</dbReference>
<evidence type="ECO:0000256" key="5">
    <source>
        <dbReference type="ARBA" id="ARBA00023004"/>
    </source>
</evidence>